<evidence type="ECO:0000256" key="2">
    <source>
        <dbReference type="ARBA" id="ARBA00007399"/>
    </source>
</evidence>
<feature type="signal peptide" evidence="6">
    <location>
        <begin position="1"/>
        <end position="21"/>
    </location>
</feature>
<protein>
    <submittedName>
        <fullName evidence="9">Molecular chaperone</fullName>
    </submittedName>
</protein>
<feature type="domain" description="Pili assembly chaperone C-terminal" evidence="8">
    <location>
        <begin position="164"/>
        <end position="227"/>
    </location>
</feature>
<dbReference type="InterPro" id="IPR013783">
    <property type="entry name" value="Ig-like_fold"/>
</dbReference>
<dbReference type="PRINTS" id="PR00969">
    <property type="entry name" value="CHAPERONPILI"/>
</dbReference>
<gene>
    <name evidence="9" type="ORF">MXM28_21620</name>
</gene>
<dbReference type="InterPro" id="IPR008962">
    <property type="entry name" value="PapD-like_sf"/>
</dbReference>
<feature type="domain" description="Pili assembly chaperone N-terminal" evidence="7">
    <location>
        <begin position="23"/>
        <end position="142"/>
    </location>
</feature>
<comment type="similarity">
    <text evidence="2">Belongs to the periplasmic pilus chaperone family.</text>
</comment>
<evidence type="ECO:0000256" key="5">
    <source>
        <dbReference type="ARBA" id="ARBA00023186"/>
    </source>
</evidence>
<organism evidence="9 10">
    <name type="scientific">Enterobacter vonholyi</name>
    <dbReference type="NCBI Taxonomy" id="2797505"/>
    <lineage>
        <taxon>Bacteria</taxon>
        <taxon>Pseudomonadati</taxon>
        <taxon>Pseudomonadota</taxon>
        <taxon>Gammaproteobacteria</taxon>
        <taxon>Enterobacterales</taxon>
        <taxon>Enterobacteriaceae</taxon>
        <taxon>Enterobacter</taxon>
    </lineage>
</organism>
<sequence>MKIRPIILFFAAFGMMAGANANVVMTGTRVIVPFNNKEKTVQLKNPDSQPYVVQMQITDDKGKPDSHSPFIIVPPVFRMERETGQSVRLITKDTSRLPQNRESIFYLSFTQLPMVTPEQKSQNQLVLAITNRVKIFYRPAGLGGEAEDAYDKMEFSASGSELRVKNPTGYFINVRSAELKSGSRYITLAKGIMLDPDSQVKWSLPDGIHSLRGTTIKLIMVNDYGADVIKERHL</sequence>
<proteinExistence type="inferred from homology"/>
<evidence type="ECO:0000259" key="8">
    <source>
        <dbReference type="Pfam" id="PF02753"/>
    </source>
</evidence>
<dbReference type="EMBL" id="JALLMC010000011">
    <property type="protein sequence ID" value="MEB6412272.1"/>
    <property type="molecule type" value="Genomic_DNA"/>
</dbReference>
<dbReference type="PANTHER" id="PTHR30251:SF25">
    <property type="entry name" value="FIMBRIAE CHAPARONE"/>
    <property type="match status" value="1"/>
</dbReference>
<dbReference type="InterPro" id="IPR016148">
    <property type="entry name" value="Pili_assmbl_chaperone_C"/>
</dbReference>
<dbReference type="Pfam" id="PF02753">
    <property type="entry name" value="PapD_C"/>
    <property type="match status" value="1"/>
</dbReference>
<dbReference type="InterPro" id="IPR016147">
    <property type="entry name" value="Pili_assmbl_chaperone_N"/>
</dbReference>
<dbReference type="RefSeq" id="WP_248163014.1">
    <property type="nucleotide sequence ID" value="NZ_JALLMC010000011.1"/>
</dbReference>
<dbReference type="PANTHER" id="PTHR30251">
    <property type="entry name" value="PILUS ASSEMBLY CHAPERONE"/>
    <property type="match status" value="1"/>
</dbReference>
<dbReference type="Proteomes" id="UP001306510">
    <property type="component" value="Unassembled WGS sequence"/>
</dbReference>
<name>A0ABU6E910_9ENTR</name>
<feature type="chain" id="PRO_5046905754" evidence="6">
    <location>
        <begin position="22"/>
        <end position="234"/>
    </location>
</feature>
<dbReference type="InterPro" id="IPR001829">
    <property type="entry name" value="Pili_assmbl_chaperone_bac"/>
</dbReference>
<evidence type="ECO:0000256" key="6">
    <source>
        <dbReference type="SAM" id="SignalP"/>
    </source>
</evidence>
<reference evidence="9 10" key="1">
    <citation type="submission" date="2022-04" db="EMBL/GenBank/DDBJ databases">
        <title>Whole genome surviellance of AMR bacteria from Assam, India: One Health Study.</title>
        <authorList>
            <person name="Mendem S.K."/>
            <person name="Rakshit O."/>
            <person name="Murugesan D."/>
            <person name="Shome R."/>
            <person name="Raisen C."/>
            <person name="Holmes M.A."/>
            <person name="Saikia K."/>
            <person name="Shome B.R."/>
        </authorList>
    </citation>
    <scope>NUCLEOTIDE SEQUENCE [LARGE SCALE GENOMIC DNA]</scope>
    <source>
        <strain evidence="9 10">MGG-11lp</strain>
    </source>
</reference>
<dbReference type="Gene3D" id="2.60.40.10">
    <property type="entry name" value="Immunoglobulins"/>
    <property type="match status" value="2"/>
</dbReference>
<evidence type="ECO:0000313" key="10">
    <source>
        <dbReference type="Proteomes" id="UP001306510"/>
    </source>
</evidence>
<accession>A0ABU6E910</accession>
<evidence type="ECO:0000256" key="3">
    <source>
        <dbReference type="ARBA" id="ARBA00022729"/>
    </source>
</evidence>
<dbReference type="InterPro" id="IPR050643">
    <property type="entry name" value="Periplasmic_pilus_chap"/>
</dbReference>
<evidence type="ECO:0000256" key="1">
    <source>
        <dbReference type="ARBA" id="ARBA00004418"/>
    </source>
</evidence>
<evidence type="ECO:0000259" key="7">
    <source>
        <dbReference type="Pfam" id="PF00345"/>
    </source>
</evidence>
<comment type="subcellular location">
    <subcellularLocation>
        <location evidence="1">Periplasm</location>
    </subcellularLocation>
</comment>
<keyword evidence="5" id="KW-0143">Chaperone</keyword>
<keyword evidence="3 6" id="KW-0732">Signal</keyword>
<dbReference type="Pfam" id="PF00345">
    <property type="entry name" value="PapD_N"/>
    <property type="match status" value="1"/>
</dbReference>
<dbReference type="InterPro" id="IPR036316">
    <property type="entry name" value="Pili_assmbl_chap_C_dom_sf"/>
</dbReference>
<dbReference type="SUPFAM" id="SSF49584">
    <property type="entry name" value="Periplasmic chaperone C-domain"/>
    <property type="match status" value="1"/>
</dbReference>
<keyword evidence="4" id="KW-0574">Periplasm</keyword>
<evidence type="ECO:0000313" key="9">
    <source>
        <dbReference type="EMBL" id="MEB6412272.1"/>
    </source>
</evidence>
<evidence type="ECO:0000256" key="4">
    <source>
        <dbReference type="ARBA" id="ARBA00022764"/>
    </source>
</evidence>
<dbReference type="SUPFAM" id="SSF49354">
    <property type="entry name" value="PapD-like"/>
    <property type="match status" value="1"/>
</dbReference>
<keyword evidence="10" id="KW-1185">Reference proteome</keyword>
<comment type="caution">
    <text evidence="9">The sequence shown here is derived from an EMBL/GenBank/DDBJ whole genome shotgun (WGS) entry which is preliminary data.</text>
</comment>